<dbReference type="EMBL" id="JXQK01000083">
    <property type="protein sequence ID" value="KIP60344.1"/>
    <property type="molecule type" value="Genomic_DNA"/>
</dbReference>
<dbReference type="AlphaFoldDB" id="A0A0D0IRD9"/>
<protein>
    <recommendedName>
        <fullName evidence="9">Cobalamin biosynthesis protein CobD</fullName>
    </recommendedName>
</protein>
<dbReference type="GO" id="GO:0005886">
    <property type="term" value="C:plasma membrane"/>
    <property type="evidence" value="ECO:0007669"/>
    <property type="project" value="UniProtKB-SubCell"/>
</dbReference>
<dbReference type="GO" id="GO:0009236">
    <property type="term" value="P:cobalamin biosynthetic process"/>
    <property type="evidence" value="ECO:0007669"/>
    <property type="project" value="UniProtKB-UniRule"/>
</dbReference>
<evidence type="ECO:0000256" key="7">
    <source>
        <dbReference type="ARBA" id="ARBA00022989"/>
    </source>
</evidence>
<evidence type="ECO:0000256" key="2">
    <source>
        <dbReference type="ARBA" id="ARBA00004953"/>
    </source>
</evidence>
<feature type="transmembrane region" description="Helical" evidence="9">
    <location>
        <begin position="171"/>
        <end position="192"/>
    </location>
</feature>
<dbReference type="Proteomes" id="UP000032046">
    <property type="component" value="Unassembled WGS sequence"/>
</dbReference>
<dbReference type="NCBIfam" id="TIGR00380">
    <property type="entry name" value="cobal_cbiB"/>
    <property type="match status" value="1"/>
</dbReference>
<comment type="similarity">
    <text evidence="3 9">Belongs to the CobD/CbiB family.</text>
</comment>
<dbReference type="Pfam" id="PF03186">
    <property type="entry name" value="CobD_Cbib"/>
    <property type="match status" value="1"/>
</dbReference>
<dbReference type="GO" id="GO:0048472">
    <property type="term" value="F:threonine-phosphate decarboxylase activity"/>
    <property type="evidence" value="ECO:0007669"/>
    <property type="project" value="InterPro"/>
</dbReference>
<keyword evidence="8 9" id="KW-0472">Membrane</keyword>
<feature type="transmembrane region" description="Helical" evidence="9">
    <location>
        <begin position="59"/>
        <end position="79"/>
    </location>
</feature>
<keyword evidence="5 9" id="KW-0169">Cobalamin biosynthesis</keyword>
<reference evidence="10 11" key="1">
    <citation type="submission" date="2015-01" db="EMBL/GenBank/DDBJ databases">
        <title>Comparative genomics of non-oral Prevotella species.</title>
        <authorList>
            <person name="Accetto T."/>
            <person name="Nograsek B."/>
            <person name="Avgustin G."/>
        </authorList>
    </citation>
    <scope>NUCLEOTIDE SEQUENCE [LARGE SCALE GENOMIC DNA]</scope>
    <source>
        <strain evidence="10 11">P5-119</strain>
    </source>
</reference>
<dbReference type="STRING" id="1602171.ST44_11565"/>
<comment type="pathway">
    <text evidence="2 9">Cofactor biosynthesis; adenosylcobalamin biosynthesis.</text>
</comment>
<evidence type="ECO:0000256" key="6">
    <source>
        <dbReference type="ARBA" id="ARBA00022692"/>
    </source>
</evidence>
<proteinExistence type="inferred from homology"/>
<keyword evidence="4 9" id="KW-1003">Cell membrane</keyword>
<evidence type="ECO:0000313" key="10">
    <source>
        <dbReference type="EMBL" id="KIP60344.1"/>
    </source>
</evidence>
<evidence type="ECO:0000256" key="3">
    <source>
        <dbReference type="ARBA" id="ARBA00006263"/>
    </source>
</evidence>
<comment type="subcellular location">
    <subcellularLocation>
        <location evidence="1 9">Cell membrane</location>
        <topology evidence="1 9">Multi-pass membrane protein</topology>
    </subcellularLocation>
</comment>
<evidence type="ECO:0000256" key="1">
    <source>
        <dbReference type="ARBA" id="ARBA00004651"/>
    </source>
</evidence>
<name>A0A0D0IRD9_9BACT</name>
<comment type="caution">
    <text evidence="10">The sequence shown here is derived from an EMBL/GenBank/DDBJ whole genome shotgun (WGS) entry which is preliminary data.</text>
</comment>
<evidence type="ECO:0000313" key="11">
    <source>
        <dbReference type="Proteomes" id="UP000032046"/>
    </source>
</evidence>
<dbReference type="InterPro" id="IPR004485">
    <property type="entry name" value="Cobalamin_biosynth_CobD/CbiB"/>
</dbReference>
<dbReference type="PANTHER" id="PTHR34308">
    <property type="entry name" value="COBALAMIN BIOSYNTHESIS PROTEIN CBIB"/>
    <property type="match status" value="1"/>
</dbReference>
<feature type="transmembrane region" description="Helical" evidence="9">
    <location>
        <begin position="222"/>
        <end position="240"/>
    </location>
</feature>
<feature type="transmembrane region" description="Helical" evidence="9">
    <location>
        <begin position="94"/>
        <end position="113"/>
    </location>
</feature>
<dbReference type="PANTHER" id="PTHR34308:SF1">
    <property type="entry name" value="COBALAMIN BIOSYNTHESIS PROTEIN CBIB"/>
    <property type="match status" value="1"/>
</dbReference>
<organism evidence="10 11">
    <name type="scientific">Prevotella pectinovora</name>
    <dbReference type="NCBI Taxonomy" id="1602169"/>
    <lineage>
        <taxon>Bacteria</taxon>
        <taxon>Pseudomonadati</taxon>
        <taxon>Bacteroidota</taxon>
        <taxon>Bacteroidia</taxon>
        <taxon>Bacteroidales</taxon>
        <taxon>Prevotellaceae</taxon>
        <taxon>Prevotella</taxon>
    </lineage>
</organism>
<dbReference type="GO" id="GO:0015420">
    <property type="term" value="F:ABC-type vitamin B12 transporter activity"/>
    <property type="evidence" value="ECO:0007669"/>
    <property type="project" value="UniProtKB-UniRule"/>
</dbReference>
<keyword evidence="11" id="KW-1185">Reference proteome</keyword>
<evidence type="ECO:0000256" key="5">
    <source>
        <dbReference type="ARBA" id="ARBA00022573"/>
    </source>
</evidence>
<evidence type="ECO:0000256" key="9">
    <source>
        <dbReference type="HAMAP-Rule" id="MF_00024"/>
    </source>
</evidence>
<evidence type="ECO:0000256" key="4">
    <source>
        <dbReference type="ARBA" id="ARBA00022475"/>
    </source>
</evidence>
<gene>
    <name evidence="9" type="primary">cobD</name>
    <name evidence="10" type="ORF">ST44_11565</name>
</gene>
<keyword evidence="7 9" id="KW-1133">Transmembrane helix</keyword>
<evidence type="ECO:0000256" key="8">
    <source>
        <dbReference type="ARBA" id="ARBA00023136"/>
    </source>
</evidence>
<dbReference type="UniPathway" id="UPA00148"/>
<accession>A0A0D0IRD9</accession>
<feature type="transmembrane region" description="Helical" evidence="9">
    <location>
        <begin position="316"/>
        <end position="335"/>
    </location>
</feature>
<comment type="function">
    <text evidence="9">Converts cobyric acid to cobinamide by the addition of aminopropanol on the F carboxylic group.</text>
</comment>
<dbReference type="HAMAP" id="MF_00024">
    <property type="entry name" value="CobD_CbiB"/>
    <property type="match status" value="1"/>
</dbReference>
<sequence length="336" mass="37627">MDETMNFLNTHIMLASLLTGWALDIIFGDPSRLPHPVVYMGRWISMGEHRLNCGKRKRLKGAVFAVSSILMTFGIMWLLTEALRMLTDSYDTGWAFPLLSYALGSLCVFFCLAGKTLRREVRMVFGKLELGLDEGRQQVARIVGRDTLSLSRQEVSTAALETLAENLSDGVIAPLFWFALLGVPGMMAYKMINTLDSMIGYQNKRYKDFGCWAARIDDIANYLPARLTALLMILAGWGYMQFSRSRSRRSLAYYLQTTRRYSRCHASPNSGWPEAALSSLLDCRFGGPHDYFGELFYKPYIGSNARPITFSDMTSSLHICLAAEIIALVAAAAIVV</sequence>
<keyword evidence="6 9" id="KW-0812">Transmembrane</keyword>